<accession>A0A345AV01</accession>
<dbReference type="Proteomes" id="UP000255697">
    <property type="component" value="Segment"/>
</dbReference>
<proteinExistence type="predicted"/>
<dbReference type="InterPro" id="IPR014791">
    <property type="entry name" value="Baseplate_struct_Gp11"/>
</dbReference>
<dbReference type="Pfam" id="PF08677">
    <property type="entry name" value="GP11"/>
    <property type="match status" value="1"/>
</dbReference>
<protein>
    <submittedName>
        <fullName evidence="1">Base plate wedge completion tail pin protein</fullName>
    </submittedName>
</protein>
<dbReference type="InterPro" id="IPR043180">
    <property type="entry name" value="Baseplate_struct_Gp11_C"/>
</dbReference>
<keyword evidence="2" id="KW-1185">Reference proteome</keyword>
<sequence>MVSKNLSLTYNTSRDATQHEFDVQKGSIIVGNTQPYGSPTIRSTAKGVKYPNVQAAIDDMAAMYELPLNTVIANDDGIEPGGKPQQDEFKFSGIVAYPGKTKDQPIQFNFLGFVVTALVGETGEMVAAKVLRELQIAMNNNFVINRVNFGASNDILQIVYNDCQPHNIGEFVECGIRISQTITSPARPGYGVWSRLGTQTIALDNAGGNTVLYYFKRVS</sequence>
<gene>
    <name evidence="1" type="ORF">Ac3_173</name>
</gene>
<dbReference type="SUPFAM" id="SSF56558">
    <property type="entry name" value="Baseplate structural protein gp11"/>
    <property type="match status" value="1"/>
</dbReference>
<organism evidence="1 2">
    <name type="scientific">Acinetobacter phage vB_ApiM_fHyAci03</name>
    <dbReference type="NCBI Taxonomy" id="2269366"/>
    <lineage>
        <taxon>Viruses</taxon>
        <taxon>Duplodnaviria</taxon>
        <taxon>Heunggongvirae</taxon>
        <taxon>Uroviricota</taxon>
        <taxon>Caudoviricetes</taxon>
        <taxon>Pantevenvirales</taxon>
        <taxon>Straboviridae</taxon>
        <taxon>Twarogvirinae</taxon>
        <taxon>Lazarusvirus</taxon>
        <taxon>Lazarusvirus fhyacithree</taxon>
    </lineage>
</organism>
<dbReference type="Gene3D" id="2.20.20.20">
    <property type="entry name" value="Baseplate structural protein gp11, C-terminal domain"/>
    <property type="match status" value="1"/>
</dbReference>
<dbReference type="EMBL" id="MH460829">
    <property type="protein sequence ID" value="AXF40734.1"/>
    <property type="molecule type" value="Genomic_DNA"/>
</dbReference>
<reference evidence="2" key="1">
    <citation type="submission" date="2018-06" db="EMBL/GenBank/DDBJ databases">
        <title>Whole genome analysis of phage vB_ApiM_fHyAci03 infecting Acinetobacter pittii.</title>
        <authorList>
            <person name="Kiljunen S."/>
            <person name="Wicklund A."/>
            <person name="Skurnik M."/>
        </authorList>
    </citation>
    <scope>NUCLEOTIDE SEQUENCE [LARGE SCALE GENOMIC DNA]</scope>
</reference>
<dbReference type="Gene3D" id="1.10.286.30">
    <property type="entry name" value="Baseplate structural protein GP11, N-terminal domain"/>
    <property type="match status" value="1"/>
</dbReference>
<evidence type="ECO:0000313" key="2">
    <source>
        <dbReference type="Proteomes" id="UP000255697"/>
    </source>
</evidence>
<dbReference type="InterPro" id="IPR036214">
    <property type="entry name" value="Gp11_sf"/>
</dbReference>
<dbReference type="InterPro" id="IPR015976">
    <property type="entry name" value="Phage_T4_Gp11_C"/>
</dbReference>
<dbReference type="InterPro" id="IPR015982">
    <property type="entry name" value="Baseplate_struct_Gp11_N_sf"/>
</dbReference>
<name>A0A345AV01_9CAUD</name>
<dbReference type="Gene3D" id="3.90.1160.10">
    <property type="entry name" value="Baseplate structural protein gp11, finger domain"/>
    <property type="match status" value="1"/>
</dbReference>
<evidence type="ECO:0000313" key="1">
    <source>
        <dbReference type="EMBL" id="AXF40734.1"/>
    </source>
</evidence>